<reference evidence="2 3" key="1">
    <citation type="submission" date="2020-02" db="EMBL/GenBank/DDBJ databases">
        <title>Draft genome sequence of Haematococcus lacustris strain NIES-144.</title>
        <authorList>
            <person name="Morimoto D."/>
            <person name="Nakagawa S."/>
            <person name="Yoshida T."/>
            <person name="Sawayama S."/>
        </authorList>
    </citation>
    <scope>NUCLEOTIDE SEQUENCE [LARGE SCALE GENOMIC DNA]</scope>
    <source>
        <strain evidence="2 3">NIES-144</strain>
    </source>
</reference>
<comment type="caution">
    <text evidence="2">The sequence shown here is derived from an EMBL/GenBank/DDBJ whole genome shotgun (WGS) entry which is preliminary data.</text>
</comment>
<dbReference type="EMBL" id="BLLF01001972">
    <property type="protein sequence ID" value="GFH22110.1"/>
    <property type="molecule type" value="Genomic_DNA"/>
</dbReference>
<proteinExistence type="predicted"/>
<keyword evidence="3" id="KW-1185">Reference proteome</keyword>
<feature type="region of interest" description="Disordered" evidence="1">
    <location>
        <begin position="1"/>
        <end position="22"/>
    </location>
</feature>
<protein>
    <submittedName>
        <fullName evidence="2">Uncharacterized protein</fullName>
    </submittedName>
</protein>
<evidence type="ECO:0000256" key="1">
    <source>
        <dbReference type="SAM" id="MobiDB-lite"/>
    </source>
</evidence>
<gene>
    <name evidence="2" type="ORF">HaLaN_19523</name>
</gene>
<feature type="region of interest" description="Disordered" evidence="1">
    <location>
        <begin position="75"/>
        <end position="95"/>
    </location>
</feature>
<dbReference type="Proteomes" id="UP000485058">
    <property type="component" value="Unassembled WGS sequence"/>
</dbReference>
<evidence type="ECO:0000313" key="3">
    <source>
        <dbReference type="Proteomes" id="UP000485058"/>
    </source>
</evidence>
<name>A0A699ZLY6_HAELA</name>
<accession>A0A699ZLY6</accession>
<evidence type="ECO:0000313" key="2">
    <source>
        <dbReference type="EMBL" id="GFH22110.1"/>
    </source>
</evidence>
<sequence>MPSTAGRQPGETVNRHRRHTQRLVHLYRRRSSDSELRARLNSVVGVGRCSLQADLAVGCPTVSCLSGLATARRTAHRVMAKKKHKKDPGKKQKGA</sequence>
<dbReference type="AlphaFoldDB" id="A0A699ZLY6"/>
<organism evidence="2 3">
    <name type="scientific">Haematococcus lacustris</name>
    <name type="common">Green alga</name>
    <name type="synonym">Haematococcus pluvialis</name>
    <dbReference type="NCBI Taxonomy" id="44745"/>
    <lineage>
        <taxon>Eukaryota</taxon>
        <taxon>Viridiplantae</taxon>
        <taxon>Chlorophyta</taxon>
        <taxon>core chlorophytes</taxon>
        <taxon>Chlorophyceae</taxon>
        <taxon>CS clade</taxon>
        <taxon>Chlamydomonadales</taxon>
        <taxon>Haematococcaceae</taxon>
        <taxon>Haematococcus</taxon>
    </lineage>
</organism>